<proteinExistence type="predicted"/>
<feature type="domain" description="ABC transporter" evidence="4">
    <location>
        <begin position="82"/>
        <end position="334"/>
    </location>
</feature>
<dbReference type="OrthoDB" id="9808609at2"/>
<dbReference type="EMBL" id="VOSL01000148">
    <property type="protein sequence ID" value="TXD31409.1"/>
    <property type="molecule type" value="Genomic_DNA"/>
</dbReference>
<dbReference type="SMART" id="SM00382">
    <property type="entry name" value="AAA"/>
    <property type="match status" value="2"/>
</dbReference>
<sequence>MRRTFFKALCHASSRRRLAISLSKPMIRSSGDAPELRIFCARSGGDKKSRWEQPERGDGGLCRGLVLGERSHRSFAQEQHVFSIHDLGVMYGARTLFKGATVAFDGGSRYGIVGANGAGKSTLLRVISGQEEPTSGDVAIPKDKRVGVLRQNHFEFDDVPILDVVMMGVPELWAAMVEKEAMLAKAAEDPEAFDVERFGDLEDVVMAFDGYAMESKASDILEGLNIPTEKHREPLSSLSGGYKLRVLLAQTLAGNPDILLLDEPTNHLDIVSIAWLERFLSDYTGCVVVVSHDHQFLNTICTHIIDVDYERVLVYKGNYERFEKAKVEDRDRQEAKIAKQQAFIAEQEAFIKRFKAKASKARQAQSRVKQVEKEKMEVEELPQSSRMYPTFNFKAARDTGKEVLRVEGVTRSFEERRVLNDVSFSINRGDRVAIVGPNGIGKSTLLKLAMGELKPDCGEIEWGHAVEPGYFSQDLAELKGSAESTLHDWLWSHFPDKPNGFIRGKLAEVLFGKDDIEKRVGALSGGEKARLAFARLGVAEPTVLVLDEPTNHLDLEGIDSLARGLEAYPNTVLFVSHDRWFVQRLATRVIEITPEGVNDFQGGYAEFLRWREGADHLDRSEVAGAGR</sequence>
<dbReference type="PROSITE" id="PS50893">
    <property type="entry name" value="ABC_TRANSPORTER_2"/>
    <property type="match status" value="2"/>
</dbReference>
<gene>
    <name evidence="5" type="ORF">FRC96_21360</name>
</gene>
<evidence type="ECO:0000313" key="6">
    <source>
        <dbReference type="Proteomes" id="UP000321046"/>
    </source>
</evidence>
<dbReference type="InterPro" id="IPR032781">
    <property type="entry name" value="ABC_tran_Xtn"/>
</dbReference>
<dbReference type="InterPro" id="IPR003439">
    <property type="entry name" value="ABC_transporter-like_ATP-bd"/>
</dbReference>
<dbReference type="Pfam" id="PF00005">
    <property type="entry name" value="ABC_tran"/>
    <property type="match status" value="2"/>
</dbReference>
<accession>A0A5C6WYX2</accession>
<dbReference type="AlphaFoldDB" id="A0A5C6WYX2"/>
<dbReference type="InterPro" id="IPR027417">
    <property type="entry name" value="P-loop_NTPase"/>
</dbReference>
<dbReference type="Gene3D" id="3.40.50.300">
    <property type="entry name" value="P-loop containing nucleotide triphosphate hydrolases"/>
    <property type="match status" value="2"/>
</dbReference>
<dbReference type="SUPFAM" id="SSF52540">
    <property type="entry name" value="P-loop containing nucleoside triphosphate hydrolases"/>
    <property type="match status" value="2"/>
</dbReference>
<dbReference type="PANTHER" id="PTHR42855:SF2">
    <property type="entry name" value="DRUG RESISTANCE ABC TRANSPORTER,ATP-BINDING PROTEIN"/>
    <property type="match status" value="1"/>
</dbReference>
<comment type="caution">
    <text evidence="5">The sequence shown here is derived from an EMBL/GenBank/DDBJ whole genome shotgun (WGS) entry which is preliminary data.</text>
</comment>
<dbReference type="InterPro" id="IPR003593">
    <property type="entry name" value="AAA+_ATPase"/>
</dbReference>
<dbReference type="CDD" id="cd03221">
    <property type="entry name" value="ABCF_EF-3"/>
    <property type="match status" value="2"/>
</dbReference>
<keyword evidence="2 5" id="KW-0067">ATP-binding</keyword>
<dbReference type="Proteomes" id="UP000321046">
    <property type="component" value="Unassembled WGS sequence"/>
</dbReference>
<name>A0A5C6WYX2_9DELT</name>
<evidence type="ECO:0000256" key="2">
    <source>
        <dbReference type="ARBA" id="ARBA00022840"/>
    </source>
</evidence>
<protein>
    <submittedName>
        <fullName evidence="5">ABC-F family ATP-binding cassette domain-containing protein</fullName>
    </submittedName>
</protein>
<dbReference type="InterPro" id="IPR051309">
    <property type="entry name" value="ABCF_ATPase"/>
</dbReference>
<organism evidence="5 6">
    <name type="scientific">Lujinxingia vulgaris</name>
    <dbReference type="NCBI Taxonomy" id="2600176"/>
    <lineage>
        <taxon>Bacteria</taxon>
        <taxon>Deltaproteobacteria</taxon>
        <taxon>Bradymonadales</taxon>
        <taxon>Lujinxingiaceae</taxon>
        <taxon>Lujinxingia</taxon>
    </lineage>
</organism>
<reference evidence="5 6" key="1">
    <citation type="submission" date="2019-08" db="EMBL/GenBank/DDBJ databases">
        <title>Bradymonadales sp. TMQ2.</title>
        <authorList>
            <person name="Liang Q."/>
        </authorList>
    </citation>
    <scope>NUCLEOTIDE SEQUENCE [LARGE SCALE GENOMIC DNA]</scope>
    <source>
        <strain evidence="5 6">TMQ2</strain>
    </source>
</reference>
<feature type="coiled-coil region" evidence="3">
    <location>
        <begin position="354"/>
        <end position="381"/>
    </location>
</feature>
<dbReference type="PANTHER" id="PTHR42855">
    <property type="entry name" value="ABC TRANSPORTER ATP-BINDING SUBUNIT"/>
    <property type="match status" value="1"/>
</dbReference>
<evidence type="ECO:0000256" key="3">
    <source>
        <dbReference type="SAM" id="Coils"/>
    </source>
</evidence>
<dbReference type="NCBIfam" id="NF000355">
    <property type="entry name" value="ribo_prot_ABC_F"/>
    <property type="match status" value="1"/>
</dbReference>
<dbReference type="FunFam" id="3.40.50.300:FF:000011">
    <property type="entry name" value="Putative ABC transporter ATP-binding component"/>
    <property type="match status" value="1"/>
</dbReference>
<dbReference type="GO" id="GO:0005524">
    <property type="term" value="F:ATP binding"/>
    <property type="evidence" value="ECO:0007669"/>
    <property type="project" value="UniProtKB-KW"/>
</dbReference>
<dbReference type="GO" id="GO:0016887">
    <property type="term" value="F:ATP hydrolysis activity"/>
    <property type="evidence" value="ECO:0007669"/>
    <property type="project" value="InterPro"/>
</dbReference>
<evidence type="ECO:0000259" key="4">
    <source>
        <dbReference type="PROSITE" id="PS50893"/>
    </source>
</evidence>
<keyword evidence="1" id="KW-0547">Nucleotide-binding</keyword>
<evidence type="ECO:0000256" key="1">
    <source>
        <dbReference type="ARBA" id="ARBA00022741"/>
    </source>
</evidence>
<dbReference type="Pfam" id="PF12848">
    <property type="entry name" value="ABC_tran_Xtn"/>
    <property type="match status" value="1"/>
</dbReference>
<keyword evidence="3" id="KW-0175">Coiled coil</keyword>
<evidence type="ECO:0000313" key="5">
    <source>
        <dbReference type="EMBL" id="TXD31409.1"/>
    </source>
</evidence>
<feature type="domain" description="ABC transporter" evidence="4">
    <location>
        <begin position="404"/>
        <end position="620"/>
    </location>
</feature>